<evidence type="ECO:0000313" key="1">
    <source>
        <dbReference type="EMBL" id="VDK45423.1"/>
    </source>
</evidence>
<protein>
    <submittedName>
        <fullName evidence="1">Uncharacterized protein</fullName>
    </submittedName>
</protein>
<dbReference type="Proteomes" id="UP000281553">
    <property type="component" value="Unassembled WGS sequence"/>
</dbReference>
<organism evidence="1 2">
    <name type="scientific">Dibothriocephalus latus</name>
    <name type="common">Fish tapeworm</name>
    <name type="synonym">Diphyllobothrium latum</name>
    <dbReference type="NCBI Taxonomy" id="60516"/>
    <lineage>
        <taxon>Eukaryota</taxon>
        <taxon>Metazoa</taxon>
        <taxon>Spiralia</taxon>
        <taxon>Lophotrochozoa</taxon>
        <taxon>Platyhelminthes</taxon>
        <taxon>Cestoda</taxon>
        <taxon>Eucestoda</taxon>
        <taxon>Diphyllobothriidea</taxon>
        <taxon>Diphyllobothriidae</taxon>
        <taxon>Dibothriocephalus</taxon>
    </lineage>
</organism>
<keyword evidence="2" id="KW-1185">Reference proteome</keyword>
<proteinExistence type="predicted"/>
<sequence>MIGVEHALISSLFTLRPALFSIPVKHEIQWFRNFASTNAASPSWDEKFYPSVDNALLGGHLRFLRIACYQLVSSLLLRSNWAGQELGLAAGTPSSIITTTSNSLPPSTNGFYMGEPTDYCRTCPRPSTCQGLSAPSNLLSLLRSKVRSQHPGPCPKWVFAVA</sequence>
<name>A0A3P6QRS2_DIBLA</name>
<accession>A0A3P6QRS2</accession>
<reference evidence="1 2" key="1">
    <citation type="submission" date="2018-11" db="EMBL/GenBank/DDBJ databases">
        <authorList>
            <consortium name="Pathogen Informatics"/>
        </authorList>
    </citation>
    <scope>NUCLEOTIDE SEQUENCE [LARGE SCALE GENOMIC DNA]</scope>
</reference>
<gene>
    <name evidence="1" type="ORF">DILT_LOCUS1500</name>
</gene>
<evidence type="ECO:0000313" key="2">
    <source>
        <dbReference type="Proteomes" id="UP000281553"/>
    </source>
</evidence>
<dbReference type="EMBL" id="UYRU01010390">
    <property type="protein sequence ID" value="VDK45423.1"/>
    <property type="molecule type" value="Genomic_DNA"/>
</dbReference>
<dbReference type="AlphaFoldDB" id="A0A3P6QRS2"/>